<dbReference type="AlphaFoldDB" id="A0A0K0F886"/>
<dbReference type="InterPro" id="IPR052408">
    <property type="entry name" value="Exonuclease_MUT-7-like"/>
</dbReference>
<protein>
    <submittedName>
        <fullName evidence="3">3'-5' exonuclease domain-containing protein</fullName>
    </submittedName>
</protein>
<accession>A0A0K0F886</accession>
<dbReference type="Proteomes" id="UP000035680">
    <property type="component" value="Unassembled WGS sequence"/>
</dbReference>
<dbReference type="SUPFAM" id="SSF53098">
    <property type="entry name" value="Ribonuclease H-like"/>
    <property type="match status" value="1"/>
</dbReference>
<reference evidence="3" key="2">
    <citation type="submission" date="2015-08" db="UniProtKB">
        <authorList>
            <consortium name="WormBaseParasite"/>
        </authorList>
    </citation>
    <scope>IDENTIFICATION</scope>
</reference>
<dbReference type="SMART" id="SM00474">
    <property type="entry name" value="35EXOc"/>
    <property type="match status" value="1"/>
</dbReference>
<dbReference type="PANTHER" id="PTHR47765">
    <property type="entry name" value="3'-5' EXONUCLEASE DOMAIN-CONTAINING PROTEIN"/>
    <property type="match status" value="1"/>
</dbReference>
<dbReference type="InterPro" id="IPR002562">
    <property type="entry name" value="3'-5'_exonuclease_dom"/>
</dbReference>
<dbReference type="GO" id="GO:0008408">
    <property type="term" value="F:3'-5' exonuclease activity"/>
    <property type="evidence" value="ECO:0007669"/>
    <property type="project" value="InterPro"/>
</dbReference>
<sequence>MDLELKNDLAILGTLLESIKKDSSPTDEEKNKFLITLFGNVECKLTCNQTVLFIYLLYHASDGNINIGHSYITNVIEVYERYLSSPQAREMWRSFLTYDVKVKVINILREKSFKLVKRILSPISNIFELSREDMHPYLYKTLSSMSRNPEQTGFFFWSDYFEIFDAIGMYIYGLFVLKRKKTMAENVKTIEFLDKIDEDKRMKVIQFFDRLIPINMCVRKYEESFRKKLKQLVGRYCEKYQYLKDIHNILEIKTIEKLISNVVKRFDVKKKVILHTHIYKLMYRLNFHYGGYLKFVRNGESSTALVNFYQHVLSELGNCPTAFQTFIETFFNMKYGEEICFFTMFFMPKLKEYIDNGSKEYFNEEDIINHYSKKFNYLIEYNIDIGELYSRTRQEVTITENLEPIAKIFGKIDVYLVEDEKHFEKALSWLSDAVLIGVDTEFLPDMVGGGLCLCQVATANSVLIFDAEKVSVKKKCWRDLMEFLFITSKCPILFFDYKNDFKMLKNILNNIDEENFSNPFKRIIDVQLLYMNSLKEPRFLKFLEDNFIVKVDRVSLKDIAKSITGLDMEKEFQYAPWRMRPLPLDMIKYAATDAFVLILIYKKIKNIIKDDALFSKLEDINEDSTQNENSTSNICDSNKMKKKKENSSFSEIIEYIKNNTELLSYTNVSTDFTLYVDSMILNLQPILLNLGFNINTTVVKSYGSLKSVDTIILSVGKAVNQWKLNNHYNRIISLKYTDSLEDKVLYIFKELKVKFEEKLVAQKCINCHGNDIVIVSRLLLLLMYYDAFLSDTENHKHVTNFDDISEGSLEKNLHENKENGSYNSTTGLYHSKDYIIDVKNKKIIFTQNNEWIMLPQQKQNAFLKMYYTPNDFMLCRACNTFSARHKV</sequence>
<dbReference type="Gene3D" id="3.30.420.10">
    <property type="entry name" value="Ribonuclease H-like superfamily/Ribonuclease H"/>
    <property type="match status" value="1"/>
</dbReference>
<dbReference type="InterPro" id="IPR012337">
    <property type="entry name" value="RNaseH-like_sf"/>
</dbReference>
<dbReference type="WBParaSite" id="SVE_0503500.1">
    <property type="protein sequence ID" value="SVE_0503500.1"/>
    <property type="gene ID" value="SVE_0503500"/>
</dbReference>
<name>A0A0K0F886_STRVS</name>
<proteinExistence type="predicted"/>
<dbReference type="Pfam" id="PF01612">
    <property type="entry name" value="DNA_pol_A_exo1"/>
    <property type="match status" value="1"/>
</dbReference>
<reference evidence="2" key="1">
    <citation type="submission" date="2014-07" db="EMBL/GenBank/DDBJ databases">
        <authorList>
            <person name="Martin A.A"/>
            <person name="De Silva N."/>
        </authorList>
    </citation>
    <scope>NUCLEOTIDE SEQUENCE</scope>
</reference>
<dbReference type="GO" id="GO:0003676">
    <property type="term" value="F:nucleic acid binding"/>
    <property type="evidence" value="ECO:0007669"/>
    <property type="project" value="InterPro"/>
</dbReference>
<dbReference type="PANTHER" id="PTHR47765:SF2">
    <property type="entry name" value="EXONUCLEASE MUT-7 HOMOLOG"/>
    <property type="match status" value="1"/>
</dbReference>
<dbReference type="InterPro" id="IPR036397">
    <property type="entry name" value="RNaseH_sf"/>
</dbReference>
<evidence type="ECO:0000259" key="1">
    <source>
        <dbReference type="SMART" id="SM00474"/>
    </source>
</evidence>
<keyword evidence="2" id="KW-1185">Reference proteome</keyword>
<evidence type="ECO:0000313" key="2">
    <source>
        <dbReference type="Proteomes" id="UP000035680"/>
    </source>
</evidence>
<organism evidence="2 3">
    <name type="scientific">Strongyloides venezuelensis</name>
    <name type="common">Threadworm</name>
    <dbReference type="NCBI Taxonomy" id="75913"/>
    <lineage>
        <taxon>Eukaryota</taxon>
        <taxon>Metazoa</taxon>
        <taxon>Ecdysozoa</taxon>
        <taxon>Nematoda</taxon>
        <taxon>Chromadorea</taxon>
        <taxon>Rhabditida</taxon>
        <taxon>Tylenchina</taxon>
        <taxon>Panagrolaimomorpha</taxon>
        <taxon>Strongyloidoidea</taxon>
        <taxon>Strongyloididae</taxon>
        <taxon>Strongyloides</taxon>
    </lineage>
</organism>
<dbReference type="GO" id="GO:0006139">
    <property type="term" value="P:nucleobase-containing compound metabolic process"/>
    <property type="evidence" value="ECO:0007669"/>
    <property type="project" value="InterPro"/>
</dbReference>
<feature type="domain" description="3'-5' exonuclease" evidence="1">
    <location>
        <begin position="414"/>
        <end position="609"/>
    </location>
</feature>
<dbReference type="STRING" id="75913.A0A0K0F886"/>
<evidence type="ECO:0000313" key="3">
    <source>
        <dbReference type="WBParaSite" id="SVE_0503500.1"/>
    </source>
</evidence>